<dbReference type="GO" id="GO:0016887">
    <property type="term" value="F:ATP hydrolysis activity"/>
    <property type="evidence" value="ECO:0007669"/>
    <property type="project" value="TreeGrafter"/>
</dbReference>
<dbReference type="GO" id="GO:0009898">
    <property type="term" value="C:cytoplasmic side of plasma membrane"/>
    <property type="evidence" value="ECO:0007669"/>
    <property type="project" value="TreeGrafter"/>
</dbReference>
<comment type="caution">
    <text evidence="3">The sequence shown here is derived from an EMBL/GenBank/DDBJ whole genome shotgun (WGS) entry which is preliminary data.</text>
</comment>
<dbReference type="GO" id="GO:0005829">
    <property type="term" value="C:cytosol"/>
    <property type="evidence" value="ECO:0007669"/>
    <property type="project" value="TreeGrafter"/>
</dbReference>
<evidence type="ECO:0000256" key="1">
    <source>
        <dbReference type="ARBA" id="ARBA00022741"/>
    </source>
</evidence>
<dbReference type="InterPro" id="IPR033875">
    <property type="entry name" value="FlhG"/>
</dbReference>
<dbReference type="AlphaFoldDB" id="A0A7C4EMY6"/>
<dbReference type="PIRSF" id="PIRSF003092">
    <property type="entry name" value="MinD"/>
    <property type="match status" value="1"/>
</dbReference>
<organism evidence="3">
    <name type="scientific">Thermodesulfovibrio aggregans</name>
    <dbReference type="NCBI Taxonomy" id="86166"/>
    <lineage>
        <taxon>Bacteria</taxon>
        <taxon>Pseudomonadati</taxon>
        <taxon>Nitrospirota</taxon>
        <taxon>Thermodesulfovibrionia</taxon>
        <taxon>Thermodesulfovibrionales</taxon>
        <taxon>Thermodesulfovibrionaceae</taxon>
        <taxon>Thermodesulfovibrio</taxon>
    </lineage>
</organism>
<gene>
    <name evidence="3" type="ORF">ENV75_00095</name>
</gene>
<dbReference type="EMBL" id="DTHO01000001">
    <property type="protein sequence ID" value="HGG98850.1"/>
    <property type="molecule type" value="Genomic_DNA"/>
</dbReference>
<sequence>MEESVKINIPRIIAVSSGKGGVGKTNFVTNIALIFSKMQKRVLLMDADVGLSNIDIMFGIAPKFNIKHLLTGEKSIKDIIVKTSEGIDIIPASSGIRELTQLTAQQKMKIIQELESLDSDYDIFLIDTGAGISDNVIFFCSAAHDNIIIVTPEPTSIADAYALIKLLYKEHGERNFRIIVNNVKNLTEAKDTFRKLSMVAERFLGINLDWLGALPSDEKIKEAIVSQKPYINLYPSSEFSKKLYDIAKQILKREVNLLKGGMQFFLKKASGS</sequence>
<accession>A0A7C4EMY6</accession>
<dbReference type="InterPro" id="IPR050625">
    <property type="entry name" value="ParA/MinD_ATPase"/>
</dbReference>
<dbReference type="InterPro" id="IPR033756">
    <property type="entry name" value="YlxH/NBP35"/>
</dbReference>
<evidence type="ECO:0000256" key="2">
    <source>
        <dbReference type="ARBA" id="ARBA00022840"/>
    </source>
</evidence>
<dbReference type="CDD" id="cd02038">
    <property type="entry name" value="FlhG-like"/>
    <property type="match status" value="1"/>
</dbReference>
<keyword evidence="1" id="KW-0547">Nucleotide-binding</keyword>
<proteinExistence type="predicted"/>
<dbReference type="GO" id="GO:0005524">
    <property type="term" value="F:ATP binding"/>
    <property type="evidence" value="ECO:0007669"/>
    <property type="project" value="UniProtKB-KW"/>
</dbReference>
<keyword evidence="2" id="KW-0067">ATP-binding</keyword>
<reference evidence="3" key="1">
    <citation type="journal article" date="2020" name="mSystems">
        <title>Genome- and Community-Level Interaction Insights into Carbon Utilization and Element Cycling Functions of Hydrothermarchaeota in Hydrothermal Sediment.</title>
        <authorList>
            <person name="Zhou Z."/>
            <person name="Liu Y."/>
            <person name="Xu W."/>
            <person name="Pan J."/>
            <person name="Luo Z.H."/>
            <person name="Li M."/>
        </authorList>
    </citation>
    <scope>NUCLEOTIDE SEQUENCE [LARGE SCALE GENOMIC DNA]</scope>
    <source>
        <strain evidence="3">SpSt-788</strain>
    </source>
</reference>
<dbReference type="Pfam" id="PF10609">
    <property type="entry name" value="ParA"/>
    <property type="match status" value="1"/>
</dbReference>
<dbReference type="PANTHER" id="PTHR43384">
    <property type="entry name" value="SEPTUM SITE-DETERMINING PROTEIN MIND HOMOLOG, CHLOROPLASTIC-RELATED"/>
    <property type="match status" value="1"/>
</dbReference>
<dbReference type="PANTHER" id="PTHR43384:SF4">
    <property type="entry name" value="CELLULOSE BIOSYNTHESIS PROTEIN BCSQ-RELATED"/>
    <property type="match status" value="1"/>
</dbReference>
<dbReference type="GO" id="GO:0051782">
    <property type="term" value="P:negative regulation of cell division"/>
    <property type="evidence" value="ECO:0007669"/>
    <property type="project" value="TreeGrafter"/>
</dbReference>
<dbReference type="Gene3D" id="3.40.50.300">
    <property type="entry name" value="P-loop containing nucleotide triphosphate hydrolases"/>
    <property type="match status" value="1"/>
</dbReference>
<protein>
    <submittedName>
        <fullName evidence="3">MinD/ParA family protein</fullName>
    </submittedName>
</protein>
<dbReference type="InterPro" id="IPR025501">
    <property type="entry name" value="MinD_FleN"/>
</dbReference>
<name>A0A7C4EMY6_9BACT</name>
<dbReference type="SUPFAM" id="SSF52540">
    <property type="entry name" value="P-loop containing nucleoside triphosphate hydrolases"/>
    <property type="match status" value="1"/>
</dbReference>
<dbReference type="InterPro" id="IPR027417">
    <property type="entry name" value="P-loop_NTPase"/>
</dbReference>
<evidence type="ECO:0000313" key="3">
    <source>
        <dbReference type="EMBL" id="HGG98850.1"/>
    </source>
</evidence>